<keyword evidence="2" id="KW-1185">Reference proteome</keyword>
<dbReference type="STRING" id="157910.SAMN05445850_3960"/>
<dbReference type="Proteomes" id="UP000199365">
    <property type="component" value="Unassembled WGS sequence"/>
</dbReference>
<organism evidence="1 2">
    <name type="scientific">Paraburkholderia tuberum</name>
    <dbReference type="NCBI Taxonomy" id="157910"/>
    <lineage>
        <taxon>Bacteria</taxon>
        <taxon>Pseudomonadati</taxon>
        <taxon>Pseudomonadota</taxon>
        <taxon>Betaproteobacteria</taxon>
        <taxon>Burkholderiales</taxon>
        <taxon>Burkholderiaceae</taxon>
        <taxon>Paraburkholderia</taxon>
    </lineage>
</organism>
<accession>A0A1H1J0U7</accession>
<reference evidence="2" key="1">
    <citation type="submission" date="2016-10" db="EMBL/GenBank/DDBJ databases">
        <authorList>
            <person name="Varghese N."/>
            <person name="Submissions S."/>
        </authorList>
    </citation>
    <scope>NUCLEOTIDE SEQUENCE [LARGE SCALE GENOMIC DNA]</scope>
    <source>
        <strain evidence="2">DUS833</strain>
    </source>
</reference>
<proteinExistence type="predicted"/>
<gene>
    <name evidence="1" type="ORF">SAMN05445850_3960</name>
</gene>
<name>A0A1H1J0U7_9BURK</name>
<evidence type="ECO:0000313" key="1">
    <source>
        <dbReference type="EMBL" id="SDR43607.1"/>
    </source>
</evidence>
<dbReference type="AlphaFoldDB" id="A0A1H1J0U7"/>
<dbReference type="EMBL" id="FNKX01000002">
    <property type="protein sequence ID" value="SDR43607.1"/>
    <property type="molecule type" value="Genomic_DNA"/>
</dbReference>
<protein>
    <submittedName>
        <fullName evidence="1">Uncharacterized protein</fullName>
    </submittedName>
</protein>
<sequence length="54" mass="5888">MRGARPCKYVLSTECACPGEHFSWRVPAASGPACRAVREHEFCGYGKGPNMSVE</sequence>
<evidence type="ECO:0000313" key="2">
    <source>
        <dbReference type="Proteomes" id="UP000199365"/>
    </source>
</evidence>